<sequence>MACVSTTPNISEKEAKFLKDLENRVKNPCDSPDTESKKQKLMEKIRAETDFIILSQKHSAALEDDPLKDVKTFLNMIKEAESTKDESSKQFYVSFPFKRSDVKKLENITTGKASALSEESQRLLNSVRSKMRAKKAQLILDDSNRET</sequence>
<protein>
    <submittedName>
        <fullName evidence="1">Uncharacterized protein</fullName>
    </submittedName>
</protein>
<dbReference type="EMBL" id="BPLR01012609">
    <property type="protein sequence ID" value="GIY55124.1"/>
    <property type="molecule type" value="Genomic_DNA"/>
</dbReference>
<proteinExistence type="predicted"/>
<organism evidence="1 2">
    <name type="scientific">Caerostris extrusa</name>
    <name type="common">Bark spider</name>
    <name type="synonym">Caerostris bankana</name>
    <dbReference type="NCBI Taxonomy" id="172846"/>
    <lineage>
        <taxon>Eukaryota</taxon>
        <taxon>Metazoa</taxon>
        <taxon>Ecdysozoa</taxon>
        <taxon>Arthropoda</taxon>
        <taxon>Chelicerata</taxon>
        <taxon>Arachnida</taxon>
        <taxon>Araneae</taxon>
        <taxon>Araneomorphae</taxon>
        <taxon>Entelegynae</taxon>
        <taxon>Araneoidea</taxon>
        <taxon>Araneidae</taxon>
        <taxon>Caerostris</taxon>
    </lineage>
</organism>
<evidence type="ECO:0000313" key="2">
    <source>
        <dbReference type="Proteomes" id="UP001054945"/>
    </source>
</evidence>
<dbReference type="AlphaFoldDB" id="A0AAV4UBF2"/>
<name>A0AAV4UBF2_CAEEX</name>
<reference evidence="1 2" key="1">
    <citation type="submission" date="2021-06" db="EMBL/GenBank/DDBJ databases">
        <title>Caerostris extrusa draft genome.</title>
        <authorList>
            <person name="Kono N."/>
            <person name="Arakawa K."/>
        </authorList>
    </citation>
    <scope>NUCLEOTIDE SEQUENCE [LARGE SCALE GENOMIC DNA]</scope>
</reference>
<comment type="caution">
    <text evidence="1">The sequence shown here is derived from an EMBL/GenBank/DDBJ whole genome shotgun (WGS) entry which is preliminary data.</text>
</comment>
<accession>A0AAV4UBF2</accession>
<keyword evidence="2" id="KW-1185">Reference proteome</keyword>
<evidence type="ECO:0000313" key="1">
    <source>
        <dbReference type="EMBL" id="GIY55124.1"/>
    </source>
</evidence>
<dbReference type="Proteomes" id="UP001054945">
    <property type="component" value="Unassembled WGS sequence"/>
</dbReference>
<gene>
    <name evidence="1" type="primary">AVEN_58587_1</name>
    <name evidence="1" type="ORF">CEXT_480081</name>
</gene>